<reference evidence="4 5" key="1">
    <citation type="journal article" date="2016" name="Sci. Rep.">
        <title>Insights into Adaptations to a Near-Obligate Nematode Endoparasitic Lifestyle from the Finished Genome of Drechmeria coniospora.</title>
        <authorList>
            <person name="Zhang L."/>
            <person name="Zhou Z."/>
            <person name="Guo Q."/>
            <person name="Fokkens L."/>
            <person name="Miskei M."/>
            <person name="Pocsi I."/>
            <person name="Zhang W."/>
            <person name="Chen M."/>
            <person name="Wang L."/>
            <person name="Sun Y."/>
            <person name="Donzelli B.G."/>
            <person name="Gibson D.M."/>
            <person name="Nelson D.R."/>
            <person name="Luo J.G."/>
            <person name="Rep M."/>
            <person name="Liu H."/>
            <person name="Yang S."/>
            <person name="Wang J."/>
            <person name="Krasnoff S.B."/>
            <person name="Xu Y."/>
            <person name="Molnar I."/>
            <person name="Lin M."/>
        </authorList>
    </citation>
    <scope>NUCLEOTIDE SEQUENCE [LARGE SCALE GENOMIC DNA]</scope>
    <source>
        <strain evidence="4 5">ARSEF 6962</strain>
    </source>
</reference>
<proteinExistence type="predicted"/>
<evidence type="ECO:0000256" key="1">
    <source>
        <dbReference type="ARBA" id="ARBA00023002"/>
    </source>
</evidence>
<dbReference type="RefSeq" id="XP_040657211.1">
    <property type="nucleotide sequence ID" value="XM_040802178.1"/>
</dbReference>
<dbReference type="InterPro" id="IPR006140">
    <property type="entry name" value="D-isomer_DH_NAD-bd"/>
</dbReference>
<protein>
    <recommendedName>
        <fullName evidence="3">D-isomer specific 2-hydroxyacid dehydrogenase NAD-binding domain-containing protein</fullName>
    </recommendedName>
</protein>
<dbReference type="Pfam" id="PF02826">
    <property type="entry name" value="2-Hacid_dh_C"/>
    <property type="match status" value="2"/>
</dbReference>
<dbReference type="Gene3D" id="3.40.50.720">
    <property type="entry name" value="NAD(P)-binding Rossmann-like Domain"/>
    <property type="match status" value="2"/>
</dbReference>
<dbReference type="AlphaFoldDB" id="A0A151GL84"/>
<evidence type="ECO:0000313" key="4">
    <source>
        <dbReference type="EMBL" id="KYK57859.1"/>
    </source>
</evidence>
<dbReference type="GO" id="GO:0051287">
    <property type="term" value="F:NAD binding"/>
    <property type="evidence" value="ECO:0007669"/>
    <property type="project" value="InterPro"/>
</dbReference>
<dbReference type="SUPFAM" id="SSF51735">
    <property type="entry name" value="NAD(P)-binding Rossmann-fold domains"/>
    <property type="match status" value="1"/>
</dbReference>
<comment type="caution">
    <text evidence="4">The sequence shown here is derived from an EMBL/GenBank/DDBJ whole genome shotgun (WGS) entry which is preliminary data.</text>
</comment>
<keyword evidence="5" id="KW-1185">Reference proteome</keyword>
<dbReference type="InterPro" id="IPR036291">
    <property type="entry name" value="NAD(P)-bd_dom_sf"/>
</dbReference>
<dbReference type="EMBL" id="LAYC01000002">
    <property type="protein sequence ID" value="KYK57859.1"/>
    <property type="molecule type" value="Genomic_DNA"/>
</dbReference>
<evidence type="ECO:0000256" key="2">
    <source>
        <dbReference type="ARBA" id="ARBA00023027"/>
    </source>
</evidence>
<accession>A0A151GL84</accession>
<dbReference type="Proteomes" id="UP000076580">
    <property type="component" value="Chromosome 02"/>
</dbReference>
<organism evidence="4 5">
    <name type="scientific">Drechmeria coniospora</name>
    <name type="common">Nematophagous fungus</name>
    <name type="synonym">Meria coniospora</name>
    <dbReference type="NCBI Taxonomy" id="98403"/>
    <lineage>
        <taxon>Eukaryota</taxon>
        <taxon>Fungi</taxon>
        <taxon>Dikarya</taxon>
        <taxon>Ascomycota</taxon>
        <taxon>Pezizomycotina</taxon>
        <taxon>Sordariomycetes</taxon>
        <taxon>Hypocreomycetidae</taxon>
        <taxon>Hypocreales</taxon>
        <taxon>Ophiocordycipitaceae</taxon>
        <taxon>Drechmeria</taxon>
    </lineage>
</organism>
<dbReference type="STRING" id="98403.A0A151GL84"/>
<dbReference type="PANTHER" id="PTHR43333">
    <property type="entry name" value="2-HACID_DH_C DOMAIN-CONTAINING PROTEIN"/>
    <property type="match status" value="1"/>
</dbReference>
<evidence type="ECO:0000259" key="3">
    <source>
        <dbReference type="Pfam" id="PF02826"/>
    </source>
</evidence>
<dbReference type="PANTHER" id="PTHR43333:SF1">
    <property type="entry name" value="D-ISOMER SPECIFIC 2-HYDROXYACID DEHYDROGENASE NAD-BINDING DOMAIN-CONTAINING PROTEIN"/>
    <property type="match status" value="1"/>
</dbReference>
<sequence length="308" mass="33615">MTITGSDKLLMHMPGPPPKGFLKSLAARFPELEVRWEIARFDPASSDLDAADGLPSEVLDGVTLLCAYPPPRPDCIERVRFVQLISAGSDRWADHAWYRDPKVIFCSGSGCHAGIFGYGAIGRQCAHLAKALGMDVSAYTQHPRLDAASRRHNGYSVPGTGDPDGLIPSTWFHGDPRIVVDEFLAQDLDILVLALPLSDSTRRLIGPAQFKRMSRRRTFLCNISRGPIVDTGALVDALNAGTISGAALDVTDPEPLPKPHPLWKAPNVFITPHISWQSSGVVARVASLMMENLERLDKGEPLINRINQ</sequence>
<feature type="domain" description="D-isomer specific 2-hydroxyacid dehydrogenase NAD-binding" evidence="3">
    <location>
        <begin position="184"/>
        <end position="275"/>
    </location>
</feature>
<keyword evidence="1" id="KW-0560">Oxidoreductase</keyword>
<keyword evidence="2" id="KW-0520">NAD</keyword>
<dbReference type="GO" id="GO:0016491">
    <property type="term" value="F:oxidoreductase activity"/>
    <property type="evidence" value="ECO:0007669"/>
    <property type="project" value="UniProtKB-KW"/>
</dbReference>
<gene>
    <name evidence="4" type="ORF">DCS_04872</name>
</gene>
<dbReference type="InParanoid" id="A0A151GL84"/>
<feature type="domain" description="D-isomer specific 2-hydroxyacid dehydrogenase NAD-binding" evidence="3">
    <location>
        <begin position="85"/>
        <end position="147"/>
    </location>
</feature>
<name>A0A151GL84_DRECN</name>
<evidence type="ECO:0000313" key="5">
    <source>
        <dbReference type="Proteomes" id="UP000076580"/>
    </source>
</evidence>
<dbReference type="GeneID" id="63717515"/>